<organism evidence="3 4">
    <name type="scientific">Parnassius apollo</name>
    <name type="common">Apollo butterfly</name>
    <name type="synonym">Papilio apollo</name>
    <dbReference type="NCBI Taxonomy" id="110799"/>
    <lineage>
        <taxon>Eukaryota</taxon>
        <taxon>Metazoa</taxon>
        <taxon>Ecdysozoa</taxon>
        <taxon>Arthropoda</taxon>
        <taxon>Hexapoda</taxon>
        <taxon>Insecta</taxon>
        <taxon>Pterygota</taxon>
        <taxon>Neoptera</taxon>
        <taxon>Endopterygota</taxon>
        <taxon>Lepidoptera</taxon>
        <taxon>Glossata</taxon>
        <taxon>Ditrysia</taxon>
        <taxon>Papilionoidea</taxon>
        <taxon>Papilionidae</taxon>
        <taxon>Parnassiinae</taxon>
        <taxon>Parnassini</taxon>
        <taxon>Parnassius</taxon>
        <taxon>Parnassius</taxon>
    </lineage>
</organism>
<protein>
    <submittedName>
        <fullName evidence="3">(apollo) hypothetical protein</fullName>
    </submittedName>
</protein>
<evidence type="ECO:0000313" key="3">
    <source>
        <dbReference type="EMBL" id="CAG4986420.1"/>
    </source>
</evidence>
<accession>A0A8S3X0E4</accession>
<dbReference type="Proteomes" id="UP000691718">
    <property type="component" value="Unassembled WGS sequence"/>
</dbReference>
<evidence type="ECO:0000256" key="2">
    <source>
        <dbReference type="SAM" id="SignalP"/>
    </source>
</evidence>
<feature type="signal peptide" evidence="2">
    <location>
        <begin position="1"/>
        <end position="19"/>
    </location>
</feature>
<reference evidence="3" key="1">
    <citation type="submission" date="2021-04" db="EMBL/GenBank/DDBJ databases">
        <authorList>
            <person name="Tunstrom K."/>
        </authorList>
    </citation>
    <scope>NUCLEOTIDE SEQUENCE</scope>
</reference>
<feature type="chain" id="PRO_5035806697" evidence="2">
    <location>
        <begin position="20"/>
        <end position="116"/>
    </location>
</feature>
<feature type="compositionally biased region" description="Basic and acidic residues" evidence="1">
    <location>
        <begin position="68"/>
        <end position="81"/>
    </location>
</feature>
<evidence type="ECO:0000313" key="4">
    <source>
        <dbReference type="Proteomes" id="UP000691718"/>
    </source>
</evidence>
<keyword evidence="2" id="KW-0732">Signal</keyword>
<gene>
    <name evidence="3" type="ORF">PAPOLLO_LOCUS11245</name>
</gene>
<comment type="caution">
    <text evidence="3">The sequence shown here is derived from an EMBL/GenBank/DDBJ whole genome shotgun (WGS) entry which is preliminary data.</text>
</comment>
<feature type="region of interest" description="Disordered" evidence="1">
    <location>
        <begin position="19"/>
        <end position="81"/>
    </location>
</feature>
<keyword evidence="4" id="KW-1185">Reference proteome</keyword>
<evidence type="ECO:0000256" key="1">
    <source>
        <dbReference type="SAM" id="MobiDB-lite"/>
    </source>
</evidence>
<sequence>MKNLTTFALVAILAAHALPNRERSQGGYENSGYERSYNNFEGKNNNRGSGSSSENDCDESNGSSYSNNREKSYDKDGHYMKDNYQDRHFSAKAFAAAPDAASAQSYDYDRKDSIFN</sequence>
<dbReference type="EMBL" id="CAJQZP010000810">
    <property type="protein sequence ID" value="CAG4986420.1"/>
    <property type="molecule type" value="Genomic_DNA"/>
</dbReference>
<proteinExistence type="predicted"/>
<dbReference type="AlphaFoldDB" id="A0A8S3X0E4"/>
<feature type="compositionally biased region" description="Low complexity" evidence="1">
    <location>
        <begin position="42"/>
        <end position="54"/>
    </location>
</feature>
<name>A0A8S3X0E4_PARAO</name>